<comment type="subcellular location">
    <subcellularLocation>
        <location evidence="1">Nucleus</location>
    </subcellularLocation>
</comment>
<name>A0AAN8CTR7_9TELE</name>
<dbReference type="InterPro" id="IPR004210">
    <property type="entry name" value="BESS_motif"/>
</dbReference>
<evidence type="ECO:0000256" key="2">
    <source>
        <dbReference type="SAM" id="MobiDB-lite"/>
    </source>
</evidence>
<evidence type="ECO:0000313" key="4">
    <source>
        <dbReference type="EMBL" id="KAK5906838.1"/>
    </source>
</evidence>
<evidence type="ECO:0000313" key="5">
    <source>
        <dbReference type="Proteomes" id="UP001335648"/>
    </source>
</evidence>
<feature type="region of interest" description="Disordered" evidence="2">
    <location>
        <begin position="103"/>
        <end position="158"/>
    </location>
</feature>
<dbReference type="EMBL" id="JAULUE010002049">
    <property type="protein sequence ID" value="KAK5906838.1"/>
    <property type="molecule type" value="Genomic_DNA"/>
</dbReference>
<dbReference type="PROSITE" id="PS51031">
    <property type="entry name" value="BESS"/>
    <property type="match status" value="1"/>
</dbReference>
<dbReference type="GO" id="GO:0005634">
    <property type="term" value="C:nucleus"/>
    <property type="evidence" value="ECO:0007669"/>
    <property type="project" value="UniProtKB-SubCell"/>
</dbReference>
<keyword evidence="1" id="KW-0539">Nucleus</keyword>
<dbReference type="GO" id="GO:0003677">
    <property type="term" value="F:DNA binding"/>
    <property type="evidence" value="ECO:0007669"/>
    <property type="project" value="InterPro"/>
</dbReference>
<sequence length="287" mass="32318">MRGVSLDISRLEQRAQYVNSPYRIEDIRLQRKCARVRVQVGASMYESSPSHGGGRGNLRVRVQVILCENSRVQVRVASISARVRVKSRVPKIGTQVRLESKSRTRVLHLCTSSNPTTSNPTTSGERQRPSRSRSPRDPISAAAAQRSTRDQRRRPQSTDLGEQLLSLLQEPPAKAHMPDSELEESYHFTLSLVPILQRLDKDRRHQAKLSILNTLHNLENTQHLHWQPIVHPPMSQHSIHTSRPVAFRPSVPQPPQGPSTPIGPLTQMLSSPGWQDSQPGGSYYEEL</sequence>
<proteinExistence type="predicted"/>
<gene>
    <name evidence="4" type="ORF">CesoFtcFv8_004747</name>
</gene>
<reference evidence="4 5" key="1">
    <citation type="journal article" date="2023" name="Mol. Biol. Evol.">
        <title>Genomics of Secondarily Temperate Adaptation in the Only Non-Antarctic Icefish.</title>
        <authorList>
            <person name="Rivera-Colon A.G."/>
            <person name="Rayamajhi N."/>
            <person name="Minhas B.F."/>
            <person name="Madrigal G."/>
            <person name="Bilyk K.T."/>
            <person name="Yoon V."/>
            <person name="Hune M."/>
            <person name="Gregory S."/>
            <person name="Cheng C.H.C."/>
            <person name="Catchen J.M."/>
        </authorList>
    </citation>
    <scope>NUCLEOTIDE SEQUENCE [LARGE SCALE GENOMIC DNA]</scope>
    <source>
        <strain evidence="4">JC2023a</strain>
    </source>
</reference>
<accession>A0AAN8CTR7</accession>
<evidence type="ECO:0000256" key="1">
    <source>
        <dbReference type="PROSITE-ProRule" id="PRU00371"/>
    </source>
</evidence>
<organism evidence="4 5">
    <name type="scientific">Champsocephalus esox</name>
    <name type="common">pike icefish</name>
    <dbReference type="NCBI Taxonomy" id="159716"/>
    <lineage>
        <taxon>Eukaryota</taxon>
        <taxon>Metazoa</taxon>
        <taxon>Chordata</taxon>
        <taxon>Craniata</taxon>
        <taxon>Vertebrata</taxon>
        <taxon>Euteleostomi</taxon>
        <taxon>Actinopterygii</taxon>
        <taxon>Neopterygii</taxon>
        <taxon>Teleostei</taxon>
        <taxon>Neoteleostei</taxon>
        <taxon>Acanthomorphata</taxon>
        <taxon>Eupercaria</taxon>
        <taxon>Perciformes</taxon>
        <taxon>Notothenioidei</taxon>
        <taxon>Channichthyidae</taxon>
        <taxon>Champsocephalus</taxon>
    </lineage>
</organism>
<feature type="compositionally biased region" description="Polar residues" evidence="2">
    <location>
        <begin position="267"/>
        <end position="280"/>
    </location>
</feature>
<protein>
    <recommendedName>
        <fullName evidence="3">BESS domain-containing protein</fullName>
    </recommendedName>
</protein>
<evidence type="ECO:0000259" key="3">
    <source>
        <dbReference type="PROSITE" id="PS51031"/>
    </source>
</evidence>
<dbReference type="Proteomes" id="UP001335648">
    <property type="component" value="Unassembled WGS sequence"/>
</dbReference>
<feature type="compositionally biased region" description="Low complexity" evidence="2">
    <location>
        <begin position="111"/>
        <end position="123"/>
    </location>
</feature>
<feature type="region of interest" description="Disordered" evidence="2">
    <location>
        <begin position="236"/>
        <end position="287"/>
    </location>
</feature>
<dbReference type="AlphaFoldDB" id="A0AAN8CTR7"/>
<feature type="domain" description="BESS" evidence="3">
    <location>
        <begin position="182"/>
        <end position="221"/>
    </location>
</feature>
<keyword evidence="5" id="KW-1185">Reference proteome</keyword>
<comment type="caution">
    <text evidence="4">The sequence shown here is derived from an EMBL/GenBank/DDBJ whole genome shotgun (WGS) entry which is preliminary data.</text>
</comment>